<evidence type="ECO:0000313" key="4">
    <source>
        <dbReference type="Proteomes" id="UP000565572"/>
    </source>
</evidence>
<dbReference type="InterPro" id="IPR017853">
    <property type="entry name" value="GH"/>
</dbReference>
<dbReference type="Gene3D" id="2.60.40.10">
    <property type="entry name" value="Immunoglobulins"/>
    <property type="match status" value="1"/>
</dbReference>
<dbReference type="SUPFAM" id="SSF51445">
    <property type="entry name" value="(Trans)glycosidases"/>
    <property type="match status" value="1"/>
</dbReference>
<gene>
    <name evidence="3" type="ORF">FHX39_003837</name>
</gene>
<proteinExistence type="predicted"/>
<dbReference type="AlphaFoldDB" id="A0A7W5JYW1"/>
<dbReference type="GO" id="GO:0005975">
    <property type="term" value="P:carbohydrate metabolic process"/>
    <property type="evidence" value="ECO:0007669"/>
    <property type="project" value="UniProtKB-ARBA"/>
</dbReference>
<dbReference type="Gene3D" id="3.20.20.80">
    <property type="entry name" value="Glycosidases"/>
    <property type="match status" value="1"/>
</dbReference>
<dbReference type="PANTHER" id="PTHR37836">
    <property type="entry name" value="LMO1036 PROTEIN"/>
    <property type="match status" value="1"/>
</dbReference>
<evidence type="ECO:0000259" key="2">
    <source>
        <dbReference type="Pfam" id="PF16586"/>
    </source>
</evidence>
<dbReference type="Pfam" id="PF13204">
    <property type="entry name" value="Apiosidase"/>
    <property type="match status" value="1"/>
</dbReference>
<organism evidence="3 4">
    <name type="scientific">Microlunatus antarcticus</name>
    <dbReference type="NCBI Taxonomy" id="53388"/>
    <lineage>
        <taxon>Bacteria</taxon>
        <taxon>Bacillati</taxon>
        <taxon>Actinomycetota</taxon>
        <taxon>Actinomycetes</taxon>
        <taxon>Propionibacteriales</taxon>
        <taxon>Propionibacteriaceae</taxon>
        <taxon>Microlunatus</taxon>
    </lineage>
</organism>
<accession>A0A7W5JYW1</accession>
<reference evidence="3 4" key="1">
    <citation type="submission" date="2020-08" db="EMBL/GenBank/DDBJ databases">
        <title>Sequencing the genomes of 1000 actinobacteria strains.</title>
        <authorList>
            <person name="Klenk H.-P."/>
        </authorList>
    </citation>
    <scope>NUCLEOTIDE SEQUENCE [LARGE SCALE GENOMIC DNA]</scope>
    <source>
        <strain evidence="3 4">DSM 11053</strain>
    </source>
</reference>
<evidence type="ECO:0008006" key="5">
    <source>
        <dbReference type="Google" id="ProtNLM"/>
    </source>
</evidence>
<dbReference type="RefSeq" id="WP_183342133.1">
    <property type="nucleotide sequence ID" value="NZ_JACHZG010000004.1"/>
</dbReference>
<dbReference type="InterPro" id="IPR013783">
    <property type="entry name" value="Ig-like_fold"/>
</dbReference>
<dbReference type="Proteomes" id="UP000565572">
    <property type="component" value="Unassembled WGS sequence"/>
</dbReference>
<sequence length="526" mass="57610">MRAPQWQEVEVVLDGPGPTTGTARPYVDVEAWVDLVHEGGRTIRRPVFWDGGITYRVRFASTEGAGTWRWAVHAASPDHRFVPSEGELEAAPAVESSAHPGLRHGFATIPSGSRGMVHADGTPAFMVVDTAWALPFRATVEDVTTYAADRAAKHFTTVFLMAVQPDMDARGPRGRGVDGGFDVAFEDLPQGRLEQIDVDYWQYFDRLSAILVDHGLTPALAPVFQGFGWKGLRTAGPVVGAEDYARFCRYLVARYGARPTVFLVGADGTGEERAIGAGGREIEAWDAYEHPVGLHYRPHSTNRAHQDAQWLDFQSCQSGHDGDHTPDRLATMWGHRPVKAIMNGEPTYERSGRPDKATGWWQGHEAWSNVCAGGLLGVAYGAGSLWQWRLSPSEEGHASFFLAEDAGWREALDFEGSRYVGLVGHILRGLPLQDAEPCWDVVLRSRGLLAPGRFFLSYAEHGGPWHFLDADGRIGDRYWVIDPMTGLLVDSGTRPRNSGSIPGEPERPAILICADEPTPVVAAQLG</sequence>
<keyword evidence="4" id="KW-1185">Reference proteome</keyword>
<feature type="domain" description="Apiosidase-like catalytic" evidence="1">
    <location>
        <begin position="113"/>
        <end position="432"/>
    </location>
</feature>
<comment type="caution">
    <text evidence="3">The sequence shown here is derived from an EMBL/GenBank/DDBJ whole genome shotgun (WGS) entry which is preliminary data.</text>
</comment>
<evidence type="ECO:0000259" key="1">
    <source>
        <dbReference type="Pfam" id="PF13204"/>
    </source>
</evidence>
<dbReference type="PANTHER" id="PTHR37836:SF3">
    <property type="entry name" value="ENDOGLUCANASE"/>
    <property type="match status" value="1"/>
</dbReference>
<protein>
    <recommendedName>
        <fullName evidence="5">DUF4038 domain-containing protein</fullName>
    </recommendedName>
</protein>
<evidence type="ECO:0000313" key="3">
    <source>
        <dbReference type="EMBL" id="MBB3328844.1"/>
    </source>
</evidence>
<feature type="domain" description="DUF5060" evidence="2">
    <location>
        <begin position="3"/>
        <end position="73"/>
    </location>
</feature>
<dbReference type="Pfam" id="PF16586">
    <property type="entry name" value="DUF5060"/>
    <property type="match status" value="1"/>
</dbReference>
<dbReference type="InterPro" id="IPR032260">
    <property type="entry name" value="DUF5060"/>
</dbReference>
<dbReference type="EMBL" id="JACHZG010000004">
    <property type="protein sequence ID" value="MBB3328844.1"/>
    <property type="molecule type" value="Genomic_DNA"/>
</dbReference>
<name>A0A7W5JYW1_9ACTN</name>
<dbReference type="InterPro" id="IPR025277">
    <property type="entry name" value="Apiosidase-like_cat_dom"/>
</dbReference>